<keyword evidence="2" id="KW-1133">Transmembrane helix</keyword>
<evidence type="ECO:0000256" key="2">
    <source>
        <dbReference type="SAM" id="Phobius"/>
    </source>
</evidence>
<feature type="domain" description="Putative zinc-finger" evidence="3">
    <location>
        <begin position="8"/>
        <end position="40"/>
    </location>
</feature>
<evidence type="ECO:0000259" key="3">
    <source>
        <dbReference type="Pfam" id="PF13490"/>
    </source>
</evidence>
<protein>
    <submittedName>
        <fullName evidence="4">Anti-sigma factor family protein</fullName>
    </submittedName>
</protein>
<dbReference type="EMBL" id="JBHLYQ010000019">
    <property type="protein sequence ID" value="MFC0081173.1"/>
    <property type="molecule type" value="Genomic_DNA"/>
</dbReference>
<feature type="compositionally biased region" description="Low complexity" evidence="1">
    <location>
        <begin position="69"/>
        <end position="84"/>
    </location>
</feature>
<dbReference type="RefSeq" id="WP_377788166.1">
    <property type="nucleotide sequence ID" value="NZ_JBHLYQ010000019.1"/>
</dbReference>
<comment type="caution">
    <text evidence="4">The sequence shown here is derived from an EMBL/GenBank/DDBJ whole genome shotgun (WGS) entry which is preliminary data.</text>
</comment>
<evidence type="ECO:0000313" key="5">
    <source>
        <dbReference type="Proteomes" id="UP001589788"/>
    </source>
</evidence>
<dbReference type="InterPro" id="IPR041916">
    <property type="entry name" value="Anti_sigma_zinc_sf"/>
</dbReference>
<keyword evidence="2" id="KW-0472">Membrane</keyword>
<organism evidence="4 5">
    <name type="scientific">Aciditerrimonas ferrireducens</name>
    <dbReference type="NCBI Taxonomy" id="667306"/>
    <lineage>
        <taxon>Bacteria</taxon>
        <taxon>Bacillati</taxon>
        <taxon>Actinomycetota</taxon>
        <taxon>Acidimicrobiia</taxon>
        <taxon>Acidimicrobiales</taxon>
        <taxon>Acidimicrobiaceae</taxon>
        <taxon>Aciditerrimonas</taxon>
    </lineage>
</organism>
<keyword evidence="2" id="KW-0812">Transmembrane</keyword>
<keyword evidence="5" id="KW-1185">Reference proteome</keyword>
<evidence type="ECO:0000313" key="4">
    <source>
        <dbReference type="EMBL" id="MFC0081173.1"/>
    </source>
</evidence>
<accession>A0ABV6C0F7</accession>
<dbReference type="Proteomes" id="UP001589788">
    <property type="component" value="Unassembled WGS sequence"/>
</dbReference>
<dbReference type="Gene3D" id="1.10.10.1320">
    <property type="entry name" value="Anti-sigma factor, zinc-finger domain"/>
    <property type="match status" value="1"/>
</dbReference>
<feature type="region of interest" description="Disordered" evidence="1">
    <location>
        <begin position="63"/>
        <end position="87"/>
    </location>
</feature>
<dbReference type="Pfam" id="PF13490">
    <property type="entry name" value="zf-HC2"/>
    <property type="match status" value="1"/>
</dbReference>
<name>A0ABV6C0F7_9ACTN</name>
<evidence type="ECO:0000256" key="1">
    <source>
        <dbReference type="SAM" id="MobiDB-lite"/>
    </source>
</evidence>
<feature type="transmembrane region" description="Helical" evidence="2">
    <location>
        <begin position="108"/>
        <end position="129"/>
    </location>
</feature>
<proteinExistence type="predicted"/>
<reference evidence="4 5" key="1">
    <citation type="submission" date="2024-09" db="EMBL/GenBank/DDBJ databases">
        <authorList>
            <person name="Sun Q."/>
            <person name="Mori K."/>
        </authorList>
    </citation>
    <scope>NUCLEOTIDE SEQUENCE [LARGE SCALE GENOMIC DNA]</scope>
    <source>
        <strain evidence="4 5">JCM 15389</strain>
    </source>
</reference>
<sequence>MADLSHQAIRELLGAYLVGALAADEHGLVADHLRACPGCQEELAELAPLPALLRRVAQGSGVLPGGAPSGPDRAAADPGAAAPGTPEHRVEVLSARCRRAVRECRRRVLGRVAVVVALSLGAAGLAFGLEQSATGAPGAAQAAVVASAFLRAPSGDGPVLGTVQLVPKAWGTEVDLVLRDQPTSSTTLRCVLFGPAGQVVAGTWLAGAHQAVVTMATAWRWRSIEQVEVLAGPRVIGRGHLSSNAP</sequence>
<gene>
    <name evidence="4" type="ORF">ACFFRE_03235</name>
</gene>
<dbReference type="InterPro" id="IPR027383">
    <property type="entry name" value="Znf_put"/>
</dbReference>